<feature type="transmembrane region" description="Helical" evidence="2">
    <location>
        <begin position="91"/>
        <end position="113"/>
    </location>
</feature>
<sequence length="549" mass="58138">MRIPAAPAGASIAAPVLTLLAAFVVLVFGFAEAYWTNHASDWDTYRMFESRAYKNWSTPVAIFLIGLALAGLGVGWFGLKARQSARVRRPVVCLALASAAVPLTLPLAIINIVRRYANKTFIVHNCGLQWMATHKVPSSFTLDLQKTCEPLWKRDTNLCIAASVFLLLYAVWLTAYGIYSYRLLSVPARPRISAPLSFIDGGGGAGGPRKSEADTIRSFGSVVSFHTGAWTAGTRTLPSTPHKLHKLGADRTEVLTEAEVDGGSALHVSVDGEDDDDVFLEKPPRAHFLTAEGSTPRGSTDSARDSWRTAPGSARGSLQPESAARELDKRLSAQPIASAVRQYSVFETDSSADGESRKSVASRKSATTMGSPSPKRKTLPSLPPSASARASAGTTDSKHLSSRISDILSTMPPPPPLPAGGFQLGRWGPAASSPTAVPWGAAAGSRASAMPPPPPPPPAALPDRRSARNSRLTTRTVASDRLTTRTVASDRLTTRGSGVPSDAGAAGTPALSIGHSSSDDSDDEDDRALRAFSPLPAFTPLRLSFELPE</sequence>
<feature type="compositionally biased region" description="Polar residues" evidence="1">
    <location>
        <begin position="292"/>
        <end position="301"/>
    </location>
</feature>
<name>A0ABR3PWE2_9TREE</name>
<evidence type="ECO:0000256" key="1">
    <source>
        <dbReference type="SAM" id="MobiDB-lite"/>
    </source>
</evidence>
<dbReference type="GeneID" id="95989416"/>
<dbReference type="Proteomes" id="UP001565368">
    <property type="component" value="Unassembled WGS sequence"/>
</dbReference>
<evidence type="ECO:0000313" key="4">
    <source>
        <dbReference type="Proteomes" id="UP001565368"/>
    </source>
</evidence>
<feature type="compositionally biased region" description="Polar residues" evidence="1">
    <location>
        <begin position="362"/>
        <end position="371"/>
    </location>
</feature>
<dbReference type="RefSeq" id="XP_069206611.1">
    <property type="nucleotide sequence ID" value="XM_069356770.1"/>
</dbReference>
<gene>
    <name evidence="3" type="ORF">Q8F55_008373</name>
</gene>
<feature type="region of interest" description="Disordered" evidence="1">
    <location>
        <begin position="286"/>
        <end position="327"/>
    </location>
</feature>
<keyword evidence="4" id="KW-1185">Reference proteome</keyword>
<feature type="transmembrane region" description="Helical" evidence="2">
    <location>
        <begin position="12"/>
        <end position="36"/>
    </location>
</feature>
<feature type="region of interest" description="Disordered" evidence="1">
    <location>
        <begin position="348"/>
        <end position="531"/>
    </location>
</feature>
<organism evidence="3 4">
    <name type="scientific">Vanrija albida</name>
    <dbReference type="NCBI Taxonomy" id="181172"/>
    <lineage>
        <taxon>Eukaryota</taxon>
        <taxon>Fungi</taxon>
        <taxon>Dikarya</taxon>
        <taxon>Basidiomycota</taxon>
        <taxon>Agaricomycotina</taxon>
        <taxon>Tremellomycetes</taxon>
        <taxon>Trichosporonales</taxon>
        <taxon>Trichosporonaceae</taxon>
        <taxon>Vanrija</taxon>
    </lineage>
</organism>
<evidence type="ECO:0000256" key="2">
    <source>
        <dbReference type="SAM" id="Phobius"/>
    </source>
</evidence>
<keyword evidence="2" id="KW-1133">Transmembrane helix</keyword>
<dbReference type="EMBL" id="JBBXJM010000006">
    <property type="protein sequence ID" value="KAL1406667.1"/>
    <property type="molecule type" value="Genomic_DNA"/>
</dbReference>
<keyword evidence="2" id="KW-0812">Transmembrane</keyword>
<accession>A0ABR3PWE2</accession>
<proteinExistence type="predicted"/>
<reference evidence="3 4" key="1">
    <citation type="submission" date="2023-08" db="EMBL/GenBank/DDBJ databases">
        <title>Annotated Genome Sequence of Vanrija albida AlHP1.</title>
        <authorList>
            <person name="Herzog R."/>
        </authorList>
    </citation>
    <scope>NUCLEOTIDE SEQUENCE [LARGE SCALE GENOMIC DNA]</scope>
    <source>
        <strain evidence="3 4">AlHP1</strain>
    </source>
</reference>
<keyword evidence="2" id="KW-0472">Membrane</keyword>
<comment type="caution">
    <text evidence="3">The sequence shown here is derived from an EMBL/GenBank/DDBJ whole genome shotgun (WGS) entry which is preliminary data.</text>
</comment>
<protein>
    <submittedName>
        <fullName evidence="3">Uncharacterized protein</fullName>
    </submittedName>
</protein>
<feature type="transmembrane region" description="Helical" evidence="2">
    <location>
        <begin position="56"/>
        <end position="79"/>
    </location>
</feature>
<feature type="compositionally biased region" description="Pro residues" evidence="1">
    <location>
        <begin position="450"/>
        <end position="460"/>
    </location>
</feature>
<evidence type="ECO:0000313" key="3">
    <source>
        <dbReference type="EMBL" id="KAL1406667.1"/>
    </source>
</evidence>
<feature type="transmembrane region" description="Helical" evidence="2">
    <location>
        <begin position="160"/>
        <end position="181"/>
    </location>
</feature>